<accession>A0A917FZJ8</accession>
<dbReference type="RefSeq" id="WP_188545795.1">
    <property type="nucleotide sequence ID" value="NZ_BMCU01000003.1"/>
</dbReference>
<feature type="domain" description="Serine aminopeptidase S33" evidence="1">
    <location>
        <begin position="30"/>
        <end position="251"/>
    </location>
</feature>
<dbReference type="InterPro" id="IPR051044">
    <property type="entry name" value="MAG_DAG_Lipase"/>
</dbReference>
<evidence type="ECO:0000313" key="3">
    <source>
        <dbReference type="Proteomes" id="UP000654257"/>
    </source>
</evidence>
<dbReference type="InterPro" id="IPR029058">
    <property type="entry name" value="AB_hydrolase_fold"/>
</dbReference>
<dbReference type="AlphaFoldDB" id="A0A917FZJ8"/>
<dbReference type="Gene3D" id="3.40.50.1820">
    <property type="entry name" value="alpha/beta hydrolase"/>
    <property type="match status" value="1"/>
</dbReference>
<protein>
    <submittedName>
        <fullName evidence="2">Lysophospholipase</fullName>
    </submittedName>
</protein>
<gene>
    <name evidence="2" type="ORF">GCM10007304_31710</name>
</gene>
<sequence>MTQAVDNANFEGTEGTVEYLVWRTSDPTFVALISHGFGEHAMRYQHVAEALVGIGAVVYAPDHLGHGKSDGARAVVTDADHIAVDLHTVADIARRENRGIPVVLVGHSMGGLVATRFAQLYRGELSALVLSGPLLGEHPALALLDMDPIPEIPVDPETLSRDPKVGEAYMADPLIYHGPFARETLEAFKKAMPLVSGGGTLGEQATFWIHGRDDALVPYDTTAAAMPSLRGPQFQEKTYPGAKHEIFNETNSDDVIGDVLTFLKDSGLPTS</sequence>
<dbReference type="PRINTS" id="PR00111">
    <property type="entry name" value="ABHYDROLASE"/>
</dbReference>
<evidence type="ECO:0000313" key="2">
    <source>
        <dbReference type="EMBL" id="GGG15292.1"/>
    </source>
</evidence>
<dbReference type="GO" id="GO:0003824">
    <property type="term" value="F:catalytic activity"/>
    <property type="evidence" value="ECO:0007669"/>
    <property type="project" value="UniProtKB-ARBA"/>
</dbReference>
<dbReference type="SUPFAM" id="SSF53474">
    <property type="entry name" value="alpha/beta-Hydrolases"/>
    <property type="match status" value="1"/>
</dbReference>
<comment type="caution">
    <text evidence="2">The sequence shown here is derived from an EMBL/GenBank/DDBJ whole genome shotgun (WGS) entry which is preliminary data.</text>
</comment>
<dbReference type="InterPro" id="IPR000073">
    <property type="entry name" value="AB_hydrolase_1"/>
</dbReference>
<dbReference type="Proteomes" id="UP000654257">
    <property type="component" value="Unassembled WGS sequence"/>
</dbReference>
<evidence type="ECO:0000259" key="1">
    <source>
        <dbReference type="Pfam" id="PF12146"/>
    </source>
</evidence>
<reference evidence="2" key="2">
    <citation type="submission" date="2020-09" db="EMBL/GenBank/DDBJ databases">
        <authorList>
            <person name="Sun Q."/>
            <person name="Sedlacek I."/>
        </authorList>
    </citation>
    <scope>NUCLEOTIDE SEQUENCE</scope>
    <source>
        <strain evidence="2">CCM 7905</strain>
    </source>
</reference>
<name>A0A917FZJ8_9NOCA</name>
<organism evidence="2 3">
    <name type="scientific">Rhodococcoides trifolii</name>
    <dbReference type="NCBI Taxonomy" id="908250"/>
    <lineage>
        <taxon>Bacteria</taxon>
        <taxon>Bacillati</taxon>
        <taxon>Actinomycetota</taxon>
        <taxon>Actinomycetes</taxon>
        <taxon>Mycobacteriales</taxon>
        <taxon>Nocardiaceae</taxon>
        <taxon>Rhodococcoides</taxon>
    </lineage>
</organism>
<dbReference type="PANTHER" id="PTHR11614">
    <property type="entry name" value="PHOSPHOLIPASE-RELATED"/>
    <property type="match status" value="1"/>
</dbReference>
<reference evidence="2" key="1">
    <citation type="journal article" date="2014" name="Int. J. Syst. Evol. Microbiol.">
        <title>Complete genome sequence of Corynebacterium casei LMG S-19264T (=DSM 44701T), isolated from a smear-ripened cheese.</title>
        <authorList>
            <consortium name="US DOE Joint Genome Institute (JGI-PGF)"/>
            <person name="Walter F."/>
            <person name="Albersmeier A."/>
            <person name="Kalinowski J."/>
            <person name="Ruckert C."/>
        </authorList>
    </citation>
    <scope>NUCLEOTIDE SEQUENCE</scope>
    <source>
        <strain evidence="2">CCM 7905</strain>
    </source>
</reference>
<proteinExistence type="predicted"/>
<dbReference type="InterPro" id="IPR022742">
    <property type="entry name" value="Hydrolase_4"/>
</dbReference>
<dbReference type="Pfam" id="PF12146">
    <property type="entry name" value="Hydrolase_4"/>
    <property type="match status" value="1"/>
</dbReference>
<dbReference type="EMBL" id="BMCU01000003">
    <property type="protein sequence ID" value="GGG15292.1"/>
    <property type="molecule type" value="Genomic_DNA"/>
</dbReference>
<keyword evidence="3" id="KW-1185">Reference proteome</keyword>